<evidence type="ECO:0000313" key="3">
    <source>
        <dbReference type="Proteomes" id="UP001321473"/>
    </source>
</evidence>
<dbReference type="Gene3D" id="3.30.300.30">
    <property type="match status" value="1"/>
</dbReference>
<dbReference type="InterPro" id="IPR045851">
    <property type="entry name" value="AMP-bd_C_sf"/>
</dbReference>
<keyword evidence="3" id="KW-1185">Reference proteome</keyword>
<gene>
    <name evidence="2" type="ORF">V5799_001390</name>
</gene>
<name>A0AAQ4D0B9_AMBAM</name>
<reference evidence="2 3" key="1">
    <citation type="journal article" date="2023" name="Arcadia Sci">
        <title>De novo assembly of a long-read Amblyomma americanum tick genome.</title>
        <authorList>
            <person name="Chou S."/>
            <person name="Poskanzer K.E."/>
            <person name="Rollins M."/>
            <person name="Thuy-Boun P.S."/>
        </authorList>
    </citation>
    <scope>NUCLEOTIDE SEQUENCE [LARGE SCALE GENOMIC DNA]</scope>
    <source>
        <strain evidence="2">F_SG_1</strain>
        <tissue evidence="2">Salivary glands</tissue>
    </source>
</reference>
<feature type="domain" description="AMP-binding enzyme C-terminal" evidence="1">
    <location>
        <begin position="21"/>
        <end position="67"/>
    </location>
</feature>
<dbReference type="EMBL" id="JARKHS020036571">
    <property type="protein sequence ID" value="KAK8755909.1"/>
    <property type="molecule type" value="Genomic_DNA"/>
</dbReference>
<dbReference type="Pfam" id="PF13193">
    <property type="entry name" value="AMP-binding_C"/>
    <property type="match status" value="1"/>
</dbReference>
<dbReference type="InterPro" id="IPR025110">
    <property type="entry name" value="AMP-bd_C"/>
</dbReference>
<proteinExistence type="predicted"/>
<accession>A0AAQ4D0B9</accession>
<sequence length="125" mass="13613">MIKCMDNQVVPAELEDLISRSCPGVAEVSVVGMPHPEYGEVAAAFVILHEAYKGKVSGEDIKKIVSGEFLVQQSLVYIVHGNPLVHCLYSHVINTNALNGKKVARRLCWHCLGALKFLTSPLSSP</sequence>
<dbReference type="Proteomes" id="UP001321473">
    <property type="component" value="Unassembled WGS sequence"/>
</dbReference>
<dbReference type="SUPFAM" id="SSF56801">
    <property type="entry name" value="Acetyl-CoA synthetase-like"/>
    <property type="match status" value="1"/>
</dbReference>
<evidence type="ECO:0000259" key="1">
    <source>
        <dbReference type="Pfam" id="PF13193"/>
    </source>
</evidence>
<organism evidence="2 3">
    <name type="scientific">Amblyomma americanum</name>
    <name type="common">Lone star tick</name>
    <dbReference type="NCBI Taxonomy" id="6943"/>
    <lineage>
        <taxon>Eukaryota</taxon>
        <taxon>Metazoa</taxon>
        <taxon>Ecdysozoa</taxon>
        <taxon>Arthropoda</taxon>
        <taxon>Chelicerata</taxon>
        <taxon>Arachnida</taxon>
        <taxon>Acari</taxon>
        <taxon>Parasitiformes</taxon>
        <taxon>Ixodida</taxon>
        <taxon>Ixodoidea</taxon>
        <taxon>Ixodidae</taxon>
        <taxon>Amblyomminae</taxon>
        <taxon>Amblyomma</taxon>
    </lineage>
</organism>
<evidence type="ECO:0000313" key="2">
    <source>
        <dbReference type="EMBL" id="KAK8755909.1"/>
    </source>
</evidence>
<dbReference type="AlphaFoldDB" id="A0AAQ4D0B9"/>
<protein>
    <recommendedName>
        <fullName evidence="1">AMP-binding enzyme C-terminal domain-containing protein</fullName>
    </recommendedName>
</protein>
<comment type="caution">
    <text evidence="2">The sequence shown here is derived from an EMBL/GenBank/DDBJ whole genome shotgun (WGS) entry which is preliminary data.</text>
</comment>